<feature type="region of interest" description="Disordered" evidence="1">
    <location>
        <begin position="635"/>
        <end position="654"/>
    </location>
</feature>
<feature type="compositionally biased region" description="Polar residues" evidence="1">
    <location>
        <begin position="477"/>
        <end position="486"/>
    </location>
</feature>
<feature type="compositionally biased region" description="Polar residues" evidence="1">
    <location>
        <begin position="635"/>
        <end position="651"/>
    </location>
</feature>
<gene>
    <name evidence="2" type="ORF">X801_09163</name>
</gene>
<proteinExistence type="predicted"/>
<dbReference type="EMBL" id="KV906261">
    <property type="protein sequence ID" value="OON15036.1"/>
    <property type="molecule type" value="Genomic_DNA"/>
</dbReference>
<feature type="compositionally biased region" description="Basic and acidic residues" evidence="1">
    <location>
        <begin position="1128"/>
        <end position="1154"/>
    </location>
</feature>
<feature type="compositionally biased region" description="Basic and acidic residues" evidence="1">
    <location>
        <begin position="1105"/>
        <end position="1118"/>
    </location>
</feature>
<organism evidence="2 3">
    <name type="scientific">Opisthorchis viverrini</name>
    <name type="common">Southeast Asian liver fluke</name>
    <dbReference type="NCBI Taxonomy" id="6198"/>
    <lineage>
        <taxon>Eukaryota</taxon>
        <taxon>Metazoa</taxon>
        <taxon>Spiralia</taxon>
        <taxon>Lophotrochozoa</taxon>
        <taxon>Platyhelminthes</taxon>
        <taxon>Trematoda</taxon>
        <taxon>Digenea</taxon>
        <taxon>Opisthorchiida</taxon>
        <taxon>Opisthorchiata</taxon>
        <taxon>Opisthorchiidae</taxon>
        <taxon>Opisthorchis</taxon>
    </lineage>
</organism>
<feature type="compositionally biased region" description="Basic and acidic residues" evidence="1">
    <location>
        <begin position="710"/>
        <end position="735"/>
    </location>
</feature>
<protein>
    <submittedName>
        <fullName evidence="2">Uncharacterized protein</fullName>
    </submittedName>
</protein>
<feature type="region of interest" description="Disordered" evidence="1">
    <location>
        <begin position="127"/>
        <end position="162"/>
    </location>
</feature>
<evidence type="ECO:0000313" key="2">
    <source>
        <dbReference type="EMBL" id="OON15036.1"/>
    </source>
</evidence>
<sequence>MHKKSSRMCVTVDFKVMKLRILLSTDSFACPTQNEKEQHMTFVDKFKSICGRNEFLMCRNALIPPTSNKITTALCNLLPELTTDTSTDNFSKTASICARPHWSQGNNHTAETKHCFDLNFNRNNSDAMDDEFESSDYSPHAEHNSSKHPIPGNTEKSRQHETSGKIGLIITAQERQTCPNGSQQRLSKQHPRGPEAGEQSYFLEEISSARVFCHSLIDMDGLPNNGKSEYKVNYLDHRSNEPRYADLRKTASLPSCLVCLEGDQPNPNWNYLTSMKLRTQQVERFMKTHKSFVPDDIEECQDTEQSMDECLDATSLNRFNLSVPLFRSKSFPDTNRRPHTEKSTVFGVSNYWIVQTGTAPTSREPRENSYCLPEIHLNDAVDLNVANAQLLVNEGRIQEVERAKQFYQDAGVIVQGSVRPPPVHRPPIDLDTFSIGHVSLDVLHMSSPKRKSRLSLSSYPPMFGKRIRFSFSGGKQGESSVSSTDGMFQKGSKTRTAKKSASSPSGVTQADPFVSTKRKIKRKEDSGVDTAPKRNSVRALKDFVKRIVKTKKPKSQKPIRFGGEAPEDIFTRRPYGGGLRVRESIKMLTRRISVPNVKKTTIESKRKPEKPRYKPRSSYIKLPEVVQKTGKTQLVRAQTSQPGANGPQVQRPSKGFAKFPAMTRSLEAVRQQPLEVKSTALSSSKVKSSANLVGQKSSQSYQQVEDEADQDKPKPEQGREVKPEHTPESPGDQKSRGSPILRLSKGNVKISKGPIVSGPPSEVVIPDRSAFLETVTAPYTTGEQAKSSTERSSLTANQDTSSTREPGDPKKPLLDAHPGKRSAGAAYETEKFIPDQTKPSGGSGTKVTRGETQPVHGQVGVVRTAKRQSTDKDNRDDPEKRLPKSTKPSVTKQTVAAKTQRQTAGLRKPPVESSGFDSLSKTSVKSAMAVSRANEKLGTEKPLTTSEAKDSSVEQPVSLKDTGPYPGIVTEVHIIEDVAKAEAPDVQSIHSLEKRTKDGLQPESLPYQEVSLEEAKFILGQTDASAYRLPSRMESAGAAEKRDAGGLKSSEAPQFVEVKPPPLAEKSRSLPADRASVASTSMAKLEKGNLDSRNYHSASSAQEVLSRDTKDKNMDQKSKTIHPVADLLGKEEKPTNSQDARTDRTSQLQRDRPLRKSQKSSADKIKTASSLVDEPSKIAWSPGVKKTSSFGQVSLPSSQQSGDIEAPPMSDSITTLPTTITASSAQSSETSFQDSY</sequence>
<accession>A0A1S8WKR4</accession>
<feature type="compositionally biased region" description="Low complexity" evidence="1">
    <location>
        <begin position="676"/>
        <end position="693"/>
    </location>
</feature>
<feature type="compositionally biased region" description="Polar residues" evidence="1">
    <location>
        <begin position="886"/>
        <end position="903"/>
    </location>
</feature>
<feature type="region of interest" description="Disordered" evidence="1">
    <location>
        <begin position="1029"/>
        <end position="1236"/>
    </location>
</feature>
<dbReference type="Proteomes" id="UP000243686">
    <property type="component" value="Unassembled WGS sequence"/>
</dbReference>
<feature type="compositionally biased region" description="Basic and acidic residues" evidence="1">
    <location>
        <begin position="600"/>
        <end position="612"/>
    </location>
</feature>
<feature type="compositionally biased region" description="Polar residues" evidence="1">
    <location>
        <begin position="175"/>
        <end position="186"/>
    </location>
</feature>
<reference evidence="2 3" key="1">
    <citation type="submission" date="2015-03" db="EMBL/GenBank/DDBJ databases">
        <title>Draft genome of the nematode, Opisthorchis viverrini.</title>
        <authorList>
            <person name="Mitreva M."/>
        </authorList>
    </citation>
    <scope>NUCLEOTIDE SEQUENCE [LARGE SCALE GENOMIC DNA]</scope>
    <source>
        <strain evidence="2">Khon Kaen</strain>
    </source>
</reference>
<feature type="compositionally biased region" description="Polar residues" evidence="1">
    <location>
        <begin position="1186"/>
        <end position="1202"/>
    </location>
</feature>
<feature type="compositionally biased region" description="Basic and acidic residues" evidence="1">
    <location>
        <begin position="805"/>
        <end position="818"/>
    </location>
</feature>
<feature type="region of interest" description="Disordered" evidence="1">
    <location>
        <begin position="175"/>
        <end position="195"/>
    </location>
</feature>
<keyword evidence="3" id="KW-1185">Reference proteome</keyword>
<feature type="compositionally biased region" description="Basic and acidic residues" evidence="1">
    <location>
        <begin position="1084"/>
        <end position="1094"/>
    </location>
</feature>
<feature type="compositionally biased region" description="Polar residues" evidence="1">
    <location>
        <begin position="777"/>
        <end position="804"/>
    </location>
</feature>
<feature type="compositionally biased region" description="Polar residues" evidence="1">
    <location>
        <begin position="694"/>
        <end position="703"/>
    </location>
</feature>
<feature type="region of interest" description="Disordered" evidence="1">
    <location>
        <begin position="598"/>
        <end position="619"/>
    </location>
</feature>
<name>A0A1S8WKR4_OPIVI</name>
<feature type="non-terminal residue" evidence="2">
    <location>
        <position position="1236"/>
    </location>
</feature>
<evidence type="ECO:0000313" key="3">
    <source>
        <dbReference type="Proteomes" id="UP000243686"/>
    </source>
</evidence>
<dbReference type="AlphaFoldDB" id="A0A1S8WKR4"/>
<feature type="region of interest" description="Disordered" evidence="1">
    <location>
        <begin position="676"/>
        <end position="763"/>
    </location>
</feature>
<feature type="compositionally biased region" description="Basic and acidic residues" evidence="1">
    <location>
        <begin position="868"/>
        <end position="882"/>
    </location>
</feature>
<feature type="compositionally biased region" description="Polar residues" evidence="1">
    <location>
        <begin position="1211"/>
        <end position="1236"/>
    </location>
</feature>
<feature type="compositionally biased region" description="Polar residues" evidence="1">
    <location>
        <begin position="915"/>
        <end position="925"/>
    </location>
</feature>
<feature type="region of interest" description="Disordered" evidence="1">
    <location>
        <begin position="775"/>
        <end position="965"/>
    </location>
</feature>
<evidence type="ECO:0000256" key="1">
    <source>
        <dbReference type="SAM" id="MobiDB-lite"/>
    </source>
</evidence>
<feature type="region of interest" description="Disordered" evidence="1">
    <location>
        <begin position="470"/>
        <end position="534"/>
    </location>
</feature>